<dbReference type="HOGENOM" id="CLU_2133462_0_0_1"/>
<evidence type="ECO:0000256" key="1">
    <source>
        <dbReference type="SAM" id="MobiDB-lite"/>
    </source>
</evidence>
<feature type="compositionally biased region" description="Basic and acidic residues" evidence="1">
    <location>
        <begin position="1"/>
        <end position="13"/>
    </location>
</feature>
<reference evidence="2 3" key="2">
    <citation type="journal article" date="2012" name="PLoS Pathog.">
        <title>Diverse lifestyles and strategies of plant pathogenesis encoded in the genomes of eighteen Dothideomycetes fungi.</title>
        <authorList>
            <person name="Ohm R.A."/>
            <person name="Feau N."/>
            <person name="Henrissat B."/>
            <person name="Schoch C.L."/>
            <person name="Horwitz B.A."/>
            <person name="Barry K.W."/>
            <person name="Condon B.J."/>
            <person name="Copeland A.C."/>
            <person name="Dhillon B."/>
            <person name="Glaser F."/>
            <person name="Hesse C.N."/>
            <person name="Kosti I."/>
            <person name="LaButti K."/>
            <person name="Lindquist E.A."/>
            <person name="Lucas S."/>
            <person name="Salamov A.A."/>
            <person name="Bradshaw R.E."/>
            <person name="Ciuffetti L."/>
            <person name="Hamelin R.C."/>
            <person name="Kema G.H.J."/>
            <person name="Lawrence C."/>
            <person name="Scott J.A."/>
            <person name="Spatafora J.W."/>
            <person name="Turgeon B.G."/>
            <person name="de Wit P.J.G.M."/>
            <person name="Zhong S."/>
            <person name="Goodwin S.B."/>
            <person name="Grigoriev I.V."/>
        </authorList>
    </citation>
    <scope>NUCLEOTIDE SEQUENCE [LARGE SCALE GENOMIC DNA]</scope>
    <source>
        <strain evidence="3">NZE10 / CBS 128990</strain>
    </source>
</reference>
<evidence type="ECO:0000313" key="3">
    <source>
        <dbReference type="Proteomes" id="UP000016933"/>
    </source>
</evidence>
<feature type="compositionally biased region" description="Basic and acidic residues" evidence="1">
    <location>
        <begin position="27"/>
        <end position="36"/>
    </location>
</feature>
<name>N1PDY0_DOTSN</name>
<dbReference type="Proteomes" id="UP000016933">
    <property type="component" value="Unassembled WGS sequence"/>
</dbReference>
<protein>
    <submittedName>
        <fullName evidence="2">Uncharacterized protein</fullName>
    </submittedName>
</protein>
<organism evidence="2 3">
    <name type="scientific">Dothistroma septosporum (strain NZE10 / CBS 128990)</name>
    <name type="common">Red band needle blight fungus</name>
    <name type="synonym">Mycosphaerella pini</name>
    <dbReference type="NCBI Taxonomy" id="675120"/>
    <lineage>
        <taxon>Eukaryota</taxon>
        <taxon>Fungi</taxon>
        <taxon>Dikarya</taxon>
        <taxon>Ascomycota</taxon>
        <taxon>Pezizomycotina</taxon>
        <taxon>Dothideomycetes</taxon>
        <taxon>Dothideomycetidae</taxon>
        <taxon>Mycosphaerellales</taxon>
        <taxon>Mycosphaerellaceae</taxon>
        <taxon>Dothistroma</taxon>
    </lineage>
</organism>
<accession>N1PDY0</accession>
<gene>
    <name evidence="2" type="ORF">DOTSEDRAFT_74202</name>
</gene>
<reference evidence="3" key="1">
    <citation type="journal article" date="2012" name="PLoS Genet.">
        <title>The genomes of the fungal plant pathogens Cladosporium fulvum and Dothistroma septosporum reveal adaptation to different hosts and lifestyles but also signatures of common ancestry.</title>
        <authorList>
            <person name="de Wit P.J.G.M."/>
            <person name="van der Burgt A."/>
            <person name="Oekmen B."/>
            <person name="Stergiopoulos I."/>
            <person name="Abd-Elsalam K.A."/>
            <person name="Aerts A.L."/>
            <person name="Bahkali A.H."/>
            <person name="Beenen H.G."/>
            <person name="Chettri P."/>
            <person name="Cox M.P."/>
            <person name="Datema E."/>
            <person name="de Vries R.P."/>
            <person name="Dhillon B."/>
            <person name="Ganley A.R."/>
            <person name="Griffiths S.A."/>
            <person name="Guo Y."/>
            <person name="Hamelin R.C."/>
            <person name="Henrissat B."/>
            <person name="Kabir M.S."/>
            <person name="Jashni M.K."/>
            <person name="Kema G."/>
            <person name="Klaubauf S."/>
            <person name="Lapidus A."/>
            <person name="Levasseur A."/>
            <person name="Lindquist E."/>
            <person name="Mehrabi R."/>
            <person name="Ohm R.A."/>
            <person name="Owen T.J."/>
            <person name="Salamov A."/>
            <person name="Schwelm A."/>
            <person name="Schijlen E."/>
            <person name="Sun H."/>
            <person name="van den Burg H.A."/>
            <person name="van Ham R.C.H.J."/>
            <person name="Zhang S."/>
            <person name="Goodwin S.B."/>
            <person name="Grigoriev I.V."/>
            <person name="Collemare J."/>
            <person name="Bradshaw R.E."/>
        </authorList>
    </citation>
    <scope>NUCLEOTIDE SEQUENCE [LARGE SCALE GENOMIC DNA]</scope>
    <source>
        <strain evidence="3">NZE10 / CBS 128990</strain>
    </source>
</reference>
<proteinExistence type="predicted"/>
<sequence length="113" mass="12340">MASGDDMRPHGFPDSDVEQVDSGEPNRGQDDTESRKVSGQLQALYALDLPLPIPELHNSFDNPKADIEGLPLWRRDYEPSENPYAAALATIVARRSPESRVIEAVSTSAQHAG</sequence>
<keyword evidence="3" id="KW-1185">Reference proteome</keyword>
<evidence type="ECO:0000313" key="2">
    <source>
        <dbReference type="EMBL" id="EME40567.1"/>
    </source>
</evidence>
<dbReference type="AlphaFoldDB" id="N1PDY0"/>
<dbReference type="EMBL" id="KB446543">
    <property type="protein sequence ID" value="EME40567.1"/>
    <property type="molecule type" value="Genomic_DNA"/>
</dbReference>
<feature type="region of interest" description="Disordered" evidence="1">
    <location>
        <begin position="1"/>
        <end position="39"/>
    </location>
</feature>